<accession>B3ELZ0</accession>
<dbReference type="AlphaFoldDB" id="B3ELZ0"/>
<dbReference type="OrthoDB" id="329806at2"/>
<dbReference type="InterPro" id="IPR036291">
    <property type="entry name" value="NAD(P)-bd_dom_sf"/>
</dbReference>
<dbReference type="KEGG" id="cpb:Cphamn1_1916"/>
<dbReference type="PANTHER" id="PTHR43245">
    <property type="entry name" value="BIFUNCTIONAL POLYMYXIN RESISTANCE PROTEIN ARNA"/>
    <property type="match status" value="1"/>
</dbReference>
<dbReference type="STRING" id="331678.Cphamn1_1916"/>
<proteinExistence type="predicted"/>
<dbReference type="eggNOG" id="COG0451">
    <property type="taxonomic scope" value="Bacteria"/>
</dbReference>
<dbReference type="Pfam" id="PF01370">
    <property type="entry name" value="Epimerase"/>
    <property type="match status" value="1"/>
</dbReference>
<dbReference type="HOGENOM" id="CLU_007383_6_2_10"/>
<organism evidence="2">
    <name type="scientific">Chlorobium phaeobacteroides (strain BS1)</name>
    <dbReference type="NCBI Taxonomy" id="331678"/>
    <lineage>
        <taxon>Bacteria</taxon>
        <taxon>Pseudomonadati</taxon>
        <taxon>Chlorobiota</taxon>
        <taxon>Chlorobiia</taxon>
        <taxon>Chlorobiales</taxon>
        <taxon>Chlorobiaceae</taxon>
        <taxon>Chlorobium/Pelodictyon group</taxon>
        <taxon>Chlorobium</taxon>
    </lineage>
</organism>
<dbReference type="SUPFAM" id="SSF51735">
    <property type="entry name" value="NAD(P)-binding Rossmann-fold domains"/>
    <property type="match status" value="1"/>
</dbReference>
<sequence>MLNRVLLIGASGFVGTRLIDEIGEERCVNLDKQHSSRYDNITVIQDIRNEGIDGAISHQPSAVVLLAAEHRDDVSPVSLYYDVNVQGTMNVLDAMDKKGIKSIVFTSSVAVYGLNKENPNETHRADPFNHYGKSKWQAEEVLREWYQKDPENRSLSIIRPTVIFGEANRGNVYNLLRQIASGKFLMIGKGENKKSMAYVGNVVAFIKYLIDNDRPGYRVFNYVDKPDFNMNELVSQVRSDLKQNGRLIRIPEVVGMLGGFGFDILAKVTGKKLPISSVRVKKFCATTQFSADKLDVSGFQRPFTLEEGLERTLRYEFIENHDDKPVFFTE</sequence>
<dbReference type="InterPro" id="IPR050177">
    <property type="entry name" value="Lipid_A_modif_metabolic_enz"/>
</dbReference>
<dbReference type="EMBL" id="CP001101">
    <property type="protein sequence ID" value="ACE04831.1"/>
    <property type="molecule type" value="Genomic_DNA"/>
</dbReference>
<dbReference type="InterPro" id="IPR001509">
    <property type="entry name" value="Epimerase_deHydtase"/>
</dbReference>
<evidence type="ECO:0000313" key="2">
    <source>
        <dbReference type="EMBL" id="ACE04831.1"/>
    </source>
</evidence>
<dbReference type="Gene3D" id="3.40.50.720">
    <property type="entry name" value="NAD(P)-binding Rossmann-like Domain"/>
    <property type="match status" value="1"/>
</dbReference>
<evidence type="ECO:0000259" key="1">
    <source>
        <dbReference type="Pfam" id="PF01370"/>
    </source>
</evidence>
<feature type="domain" description="NAD-dependent epimerase/dehydratase" evidence="1">
    <location>
        <begin position="5"/>
        <end position="221"/>
    </location>
</feature>
<gene>
    <name evidence="2" type="ordered locus">Cphamn1_1916</name>
</gene>
<reference evidence="2" key="1">
    <citation type="submission" date="2008-06" db="EMBL/GenBank/DDBJ databases">
        <title>Complete sequence of Chlorobium phaeobacteroides BS1.</title>
        <authorList>
            <consortium name="US DOE Joint Genome Institute"/>
            <person name="Lucas S."/>
            <person name="Copeland A."/>
            <person name="Lapidus A."/>
            <person name="Glavina del Rio T."/>
            <person name="Dalin E."/>
            <person name="Tice H."/>
            <person name="Bruce D."/>
            <person name="Goodwin L."/>
            <person name="Pitluck S."/>
            <person name="Schmutz J."/>
            <person name="Larimer F."/>
            <person name="Land M."/>
            <person name="Hauser L."/>
            <person name="Kyrpides N."/>
            <person name="Ovchinnikova G."/>
            <person name="Li T."/>
            <person name="Liu Z."/>
            <person name="Zhao F."/>
            <person name="Overmann J."/>
            <person name="Bryant D.A."/>
            <person name="Richardson P."/>
        </authorList>
    </citation>
    <scope>NUCLEOTIDE SEQUENCE [LARGE SCALE GENOMIC DNA]</scope>
    <source>
        <strain evidence="2">BS1</strain>
    </source>
</reference>
<name>B3ELZ0_CHLPB</name>
<protein>
    <submittedName>
        <fullName evidence="2">NAD-dependent epimerase/dehydratase</fullName>
    </submittedName>
</protein>